<proteinExistence type="inferred from homology"/>
<dbReference type="Gene3D" id="2.60.40.790">
    <property type="match status" value="1"/>
</dbReference>
<dbReference type="AlphaFoldDB" id="A0A6C2YMK7"/>
<keyword evidence="4" id="KW-0346">Stress response</keyword>
<dbReference type="InParanoid" id="A0A6C2YMK7"/>
<gene>
    <name evidence="4" type="ORF">GMBLW1_16550</name>
</gene>
<evidence type="ECO:0000313" key="4">
    <source>
        <dbReference type="EMBL" id="VIP02305.1"/>
    </source>
</evidence>
<dbReference type="Pfam" id="PF00011">
    <property type="entry name" value="HSP20"/>
    <property type="match status" value="1"/>
</dbReference>
<dbReference type="InterPro" id="IPR002068">
    <property type="entry name" value="A-crystallin/Hsp20_dom"/>
</dbReference>
<dbReference type="InterPro" id="IPR008978">
    <property type="entry name" value="HSP20-like_chaperone"/>
</dbReference>
<evidence type="ECO:0000256" key="1">
    <source>
        <dbReference type="PROSITE-ProRule" id="PRU00285"/>
    </source>
</evidence>
<dbReference type="RefSeq" id="WP_162657492.1">
    <property type="nucleotide sequence ID" value="NZ_LR593887.1"/>
</dbReference>
<reference evidence="4" key="1">
    <citation type="submission" date="2019-04" db="EMBL/GenBank/DDBJ databases">
        <authorList>
            <consortium name="Science for Life Laboratories"/>
        </authorList>
    </citation>
    <scope>NUCLEOTIDE SEQUENCE</scope>
    <source>
        <strain evidence="4">MBLW1</strain>
    </source>
</reference>
<protein>
    <recommendedName>
        <fullName evidence="3">SHSP domain-containing protein</fullName>
    </recommendedName>
</protein>
<organism evidence="4">
    <name type="scientific">Tuwongella immobilis</name>
    <dbReference type="NCBI Taxonomy" id="692036"/>
    <lineage>
        <taxon>Bacteria</taxon>
        <taxon>Pseudomonadati</taxon>
        <taxon>Planctomycetota</taxon>
        <taxon>Planctomycetia</taxon>
        <taxon>Gemmatales</taxon>
        <taxon>Gemmataceae</taxon>
        <taxon>Tuwongella</taxon>
    </lineage>
</organism>
<feature type="domain" description="SHSP" evidence="3">
    <location>
        <begin position="15"/>
        <end position="119"/>
    </location>
</feature>
<accession>A0A6C2YMK7</accession>
<dbReference type="EMBL" id="LR586016">
    <property type="protein sequence ID" value="VIP02305.1"/>
    <property type="molecule type" value="Genomic_DNA"/>
</dbReference>
<comment type="similarity">
    <text evidence="1 2">Belongs to the small heat shock protein (HSP20) family.</text>
</comment>
<keyword evidence="5" id="KW-1185">Reference proteome</keyword>
<evidence type="ECO:0000313" key="5">
    <source>
        <dbReference type="Proteomes" id="UP000464378"/>
    </source>
</evidence>
<dbReference type="Proteomes" id="UP000464378">
    <property type="component" value="Chromosome"/>
</dbReference>
<dbReference type="CDD" id="cd06464">
    <property type="entry name" value="ACD_sHsps-like"/>
    <property type="match status" value="1"/>
</dbReference>
<dbReference type="PROSITE" id="PS01031">
    <property type="entry name" value="SHSP"/>
    <property type="match status" value="1"/>
</dbReference>
<dbReference type="SUPFAM" id="SSF49764">
    <property type="entry name" value="HSP20-like chaperones"/>
    <property type="match status" value="1"/>
</dbReference>
<evidence type="ECO:0000259" key="3">
    <source>
        <dbReference type="PROSITE" id="PS01031"/>
    </source>
</evidence>
<dbReference type="KEGG" id="tim:GMBLW1_16550"/>
<sequence>MARQSSPFGKMMFGAAESSAWTPAADIYRLADGWLVKFDLAGVRPEDVTITLQGTQLILRGVRRDWFVETGCQQYCMEIAYSHFERVLTLPSCLDQLHIQTEFRHGMFLIRLFTEGTTP</sequence>
<evidence type="ECO:0000256" key="2">
    <source>
        <dbReference type="RuleBase" id="RU003616"/>
    </source>
</evidence>
<dbReference type="EMBL" id="LR593887">
    <property type="protein sequence ID" value="VTS01001.1"/>
    <property type="molecule type" value="Genomic_DNA"/>
</dbReference>
<name>A0A6C2YMK7_9BACT</name>